<organism evidence="3 4">
    <name type="scientific">Ruminococcus albus SY3</name>
    <dbReference type="NCBI Taxonomy" id="1341156"/>
    <lineage>
        <taxon>Bacteria</taxon>
        <taxon>Bacillati</taxon>
        <taxon>Bacillota</taxon>
        <taxon>Clostridia</taxon>
        <taxon>Eubacteriales</taxon>
        <taxon>Oscillospiraceae</taxon>
        <taxon>Ruminococcus</taxon>
    </lineage>
</organism>
<dbReference type="Proteomes" id="UP000021369">
    <property type="component" value="Unassembled WGS sequence"/>
</dbReference>
<feature type="chain" id="PRO_5038706681" description="Lipoprotein" evidence="2">
    <location>
        <begin position="19"/>
        <end position="206"/>
    </location>
</feature>
<feature type="compositionally biased region" description="Basic and acidic residues" evidence="1">
    <location>
        <begin position="29"/>
        <end position="39"/>
    </location>
</feature>
<keyword evidence="2" id="KW-0732">Signal</keyword>
<dbReference type="PATRIC" id="fig|1341156.4.peg.1617"/>
<gene>
    <name evidence="3" type="ORF">RASY3_06025</name>
</gene>
<feature type="signal peptide" evidence="2">
    <location>
        <begin position="1"/>
        <end position="18"/>
    </location>
</feature>
<protein>
    <recommendedName>
        <fullName evidence="5">Lipoprotein</fullName>
    </recommendedName>
</protein>
<dbReference type="AlphaFoldDB" id="A0A011WR37"/>
<sequence>MNRKILLISLLAAVLCLAACTNKGKASNKKPDNKGKDATVTDTEDSIDEEEDTIGILKDYNEAKPSVIKGLILESKSTWRNTPMIDEMAEEGFTKTVPINNFELDEVFEMYIDTDTVESWNIYICKHDSVGDITALTEEKLKELADTEGFANDYGNKPDKKKYGDLGGMCVASDESTEGLYDMFFVRQGEIDSYIQLEITKPSSAE</sequence>
<accession>A0A011WR37</accession>
<evidence type="ECO:0000256" key="1">
    <source>
        <dbReference type="SAM" id="MobiDB-lite"/>
    </source>
</evidence>
<evidence type="ECO:0000313" key="3">
    <source>
        <dbReference type="EMBL" id="EXM39455.1"/>
    </source>
</evidence>
<comment type="caution">
    <text evidence="3">The sequence shown here is derived from an EMBL/GenBank/DDBJ whole genome shotgun (WGS) entry which is preliminary data.</text>
</comment>
<dbReference type="EMBL" id="JEOB01000002">
    <property type="protein sequence ID" value="EXM39455.1"/>
    <property type="molecule type" value="Genomic_DNA"/>
</dbReference>
<reference evidence="3 4" key="1">
    <citation type="submission" date="2013-06" db="EMBL/GenBank/DDBJ databases">
        <title>Rumen cellulosomics: divergent fiber-degrading strategies revealed by comparative genome-wide analysis of six Ruminococcal strains.</title>
        <authorList>
            <person name="Dassa B."/>
            <person name="Borovok I."/>
            <person name="Lamed R."/>
            <person name="Flint H."/>
            <person name="Yeoman C.J."/>
            <person name="White B."/>
            <person name="Bayer E.A."/>
        </authorList>
    </citation>
    <scope>NUCLEOTIDE SEQUENCE [LARGE SCALE GENOMIC DNA]</scope>
    <source>
        <strain evidence="3 4">SY3</strain>
    </source>
</reference>
<proteinExistence type="predicted"/>
<evidence type="ECO:0008006" key="5">
    <source>
        <dbReference type="Google" id="ProtNLM"/>
    </source>
</evidence>
<dbReference type="OrthoDB" id="1821193at2"/>
<name>A0A011WR37_RUMAL</name>
<dbReference type="RefSeq" id="WP_037286066.1">
    <property type="nucleotide sequence ID" value="NZ_JEOB01000002.1"/>
</dbReference>
<evidence type="ECO:0000256" key="2">
    <source>
        <dbReference type="SAM" id="SignalP"/>
    </source>
</evidence>
<feature type="region of interest" description="Disordered" evidence="1">
    <location>
        <begin position="24"/>
        <end position="47"/>
    </location>
</feature>
<keyword evidence="4" id="KW-1185">Reference proteome</keyword>
<evidence type="ECO:0000313" key="4">
    <source>
        <dbReference type="Proteomes" id="UP000021369"/>
    </source>
</evidence>